<sequence length="353" mass="39655">MILNKIVVFSTIIIFIVLTAIYLFFISGKTGQYNDYEDYIFGTYVRIKIASKVNPSTISKAIFSEMKRIESKYDAYSSNSVLYKINHSQDWIEVDDETLALVDLALKIANQTEGAFDPAIGRLVDLWGFSKFTERSATEQFSVPTSEKIAEAASLSGHKNIAIDYIKKMVKTNGAWLDFGGMLKGYALKRAYQIAKEYDKNCHGFIEAGGQIMILGPKYNKANWIIGVRDPRGQPGENIKLVYMKSGSIATSGDYERFFIVDGVRYHHIIDPKTGYPARGAISATVISEDPVIADAFSTAAFVLGRENWLLTRTLFPKYGAEVFLVYQEKTPEGLKTKTLQTDNFVIWENPDK</sequence>
<dbReference type="eggNOG" id="COG1477">
    <property type="taxonomic scope" value="Bacteria"/>
</dbReference>
<reference evidence="13 14" key="2">
    <citation type="journal article" date="2009" name="Proc. Natl. Acad. Sci. U.S.A.">
        <title>On the chimeric nature, thermophilic origin, and phylogenetic placement of the Thermotogales.</title>
        <authorList>
            <person name="Zhaxybayeva O."/>
            <person name="Swithers K.S."/>
            <person name="Lapierre P."/>
            <person name="Fournier G.P."/>
            <person name="Bickhart D.M."/>
            <person name="DeBoy R.T."/>
            <person name="Nelson K.E."/>
            <person name="Nesbo C.L."/>
            <person name="Doolittle W.F."/>
            <person name="Gogarten J.P."/>
            <person name="Noll K.M."/>
        </authorList>
    </citation>
    <scope>NUCLEOTIDE SEQUENCE [LARGE SCALE GENOMIC DNA]</scope>
    <source>
        <strain evidence="14">ATCC 35602 / DSM 5306 / Rt17-B1</strain>
    </source>
</reference>
<feature type="binding site" evidence="11">
    <location>
        <position position="299"/>
    </location>
    <ligand>
        <name>Mg(2+)</name>
        <dbReference type="ChEBI" id="CHEBI:18420"/>
    </ligand>
</feature>
<dbReference type="EC" id="2.7.1.180" evidence="1 10"/>
<evidence type="ECO:0000256" key="10">
    <source>
        <dbReference type="PIRNR" id="PIRNR006268"/>
    </source>
</evidence>
<keyword evidence="7 10" id="KW-0460">Magnesium</keyword>
<keyword evidence="3 10" id="KW-0285">Flavoprotein</keyword>
<dbReference type="AlphaFoldDB" id="A7HLP9"/>
<dbReference type="PANTHER" id="PTHR30040">
    <property type="entry name" value="THIAMINE BIOSYNTHESIS LIPOPROTEIN APBE"/>
    <property type="match status" value="1"/>
</dbReference>
<feature type="binding site" evidence="11">
    <location>
        <position position="295"/>
    </location>
    <ligand>
        <name>Mg(2+)</name>
        <dbReference type="ChEBI" id="CHEBI:18420"/>
    </ligand>
</feature>
<evidence type="ECO:0000256" key="6">
    <source>
        <dbReference type="ARBA" id="ARBA00022827"/>
    </source>
</evidence>
<dbReference type="InterPro" id="IPR003374">
    <property type="entry name" value="ApbE-like_sf"/>
</dbReference>
<dbReference type="PIRSF" id="PIRSF006268">
    <property type="entry name" value="ApbE"/>
    <property type="match status" value="1"/>
</dbReference>
<evidence type="ECO:0000256" key="2">
    <source>
        <dbReference type="ARBA" id="ARBA00016337"/>
    </source>
</evidence>
<evidence type="ECO:0000256" key="1">
    <source>
        <dbReference type="ARBA" id="ARBA00011955"/>
    </source>
</evidence>
<feature type="binding site" evidence="11">
    <location>
        <position position="181"/>
    </location>
    <ligand>
        <name>Mg(2+)</name>
        <dbReference type="ChEBI" id="CHEBI:18420"/>
    </ligand>
</feature>
<comment type="catalytic activity">
    <reaction evidence="9 10">
        <text>L-threonyl-[protein] + FAD = FMN-L-threonyl-[protein] + AMP + H(+)</text>
        <dbReference type="Rhea" id="RHEA:36847"/>
        <dbReference type="Rhea" id="RHEA-COMP:11060"/>
        <dbReference type="Rhea" id="RHEA-COMP:11061"/>
        <dbReference type="ChEBI" id="CHEBI:15378"/>
        <dbReference type="ChEBI" id="CHEBI:30013"/>
        <dbReference type="ChEBI" id="CHEBI:57692"/>
        <dbReference type="ChEBI" id="CHEBI:74257"/>
        <dbReference type="ChEBI" id="CHEBI:456215"/>
        <dbReference type="EC" id="2.7.1.180"/>
    </reaction>
</comment>
<dbReference type="GO" id="GO:0016740">
    <property type="term" value="F:transferase activity"/>
    <property type="evidence" value="ECO:0007669"/>
    <property type="project" value="UniProtKB-UniRule"/>
</dbReference>
<reference evidence="13 14" key="1">
    <citation type="submission" date="2007-07" db="EMBL/GenBank/DDBJ databases">
        <title>Complete sequence of Fervidobacterium nodosum Rt17-B1.</title>
        <authorList>
            <consortium name="US DOE Joint Genome Institute"/>
            <person name="Copeland A."/>
            <person name="Lucas S."/>
            <person name="Lapidus A."/>
            <person name="Barry K."/>
            <person name="Glavina del Rio T."/>
            <person name="Dalin E."/>
            <person name="Tice H."/>
            <person name="Pitluck S."/>
            <person name="Saunders E."/>
            <person name="Brettin T."/>
            <person name="Bruce D."/>
            <person name="Detter J.C."/>
            <person name="Han C."/>
            <person name="Schmutz J."/>
            <person name="Larimer F."/>
            <person name="Land M."/>
            <person name="Hauser L."/>
            <person name="Kyrpides N."/>
            <person name="Mikhailova N."/>
            <person name="Nelson K."/>
            <person name="Gogarten J.P."/>
            <person name="Noll K."/>
            <person name="Richardson P."/>
        </authorList>
    </citation>
    <scope>NUCLEOTIDE SEQUENCE [LARGE SCALE GENOMIC DNA]</scope>
    <source>
        <strain evidence="14">ATCC 35602 / DSM 5306 / Rt17-B1</strain>
    </source>
</reference>
<keyword evidence="12" id="KW-0812">Transmembrane</keyword>
<evidence type="ECO:0000256" key="7">
    <source>
        <dbReference type="ARBA" id="ARBA00022842"/>
    </source>
</evidence>
<evidence type="ECO:0000256" key="12">
    <source>
        <dbReference type="SAM" id="Phobius"/>
    </source>
</evidence>
<keyword evidence="14" id="KW-1185">Reference proteome</keyword>
<dbReference type="Proteomes" id="UP000002415">
    <property type="component" value="Chromosome"/>
</dbReference>
<name>A7HLP9_FERNB</name>
<evidence type="ECO:0000256" key="11">
    <source>
        <dbReference type="PIRSR" id="PIRSR006268-2"/>
    </source>
</evidence>
<dbReference type="KEGG" id="fno:Fnod_0982"/>
<evidence type="ECO:0000256" key="4">
    <source>
        <dbReference type="ARBA" id="ARBA00022679"/>
    </source>
</evidence>
<dbReference type="PANTHER" id="PTHR30040:SF2">
    <property type="entry name" value="FAD:PROTEIN FMN TRANSFERASE"/>
    <property type="match status" value="1"/>
</dbReference>
<dbReference type="HOGENOM" id="CLU_044403_1_2_0"/>
<comment type="similarity">
    <text evidence="10">Belongs to the ApbE family.</text>
</comment>
<keyword evidence="12" id="KW-0472">Membrane</keyword>
<keyword evidence="13" id="KW-0449">Lipoprotein</keyword>
<gene>
    <name evidence="13" type="ordered locus">Fnod_0982</name>
</gene>
<dbReference type="OrthoDB" id="9778595at2"/>
<comment type="cofactor">
    <cofactor evidence="11">
        <name>Mg(2+)</name>
        <dbReference type="ChEBI" id="CHEBI:18420"/>
    </cofactor>
    <cofactor evidence="11">
        <name>Mn(2+)</name>
        <dbReference type="ChEBI" id="CHEBI:29035"/>
    </cofactor>
    <text evidence="11">Magnesium. Can also use manganese.</text>
</comment>
<protein>
    <recommendedName>
        <fullName evidence="2 10">FAD:protein FMN transferase</fullName>
        <ecNumber evidence="1 10">2.7.1.180</ecNumber>
    </recommendedName>
    <alternativeName>
        <fullName evidence="8 10">Flavin transferase</fullName>
    </alternativeName>
</protein>
<keyword evidence="6 10" id="KW-0274">FAD</keyword>
<dbReference type="InterPro" id="IPR024932">
    <property type="entry name" value="ApbE"/>
</dbReference>
<evidence type="ECO:0000256" key="8">
    <source>
        <dbReference type="ARBA" id="ARBA00031306"/>
    </source>
</evidence>
<evidence type="ECO:0000313" key="13">
    <source>
        <dbReference type="EMBL" id="ABS60832.1"/>
    </source>
</evidence>
<keyword evidence="4 10" id="KW-0808">Transferase</keyword>
<evidence type="ECO:0000256" key="5">
    <source>
        <dbReference type="ARBA" id="ARBA00022723"/>
    </source>
</evidence>
<keyword evidence="12" id="KW-1133">Transmembrane helix</keyword>
<dbReference type="GO" id="GO:0046872">
    <property type="term" value="F:metal ion binding"/>
    <property type="evidence" value="ECO:0007669"/>
    <property type="project" value="UniProtKB-UniRule"/>
</dbReference>
<feature type="transmembrane region" description="Helical" evidence="12">
    <location>
        <begin position="6"/>
        <end position="25"/>
    </location>
</feature>
<evidence type="ECO:0000313" key="14">
    <source>
        <dbReference type="Proteomes" id="UP000002415"/>
    </source>
</evidence>
<dbReference type="Pfam" id="PF02424">
    <property type="entry name" value="ApbE"/>
    <property type="match status" value="1"/>
</dbReference>
<accession>A7HLP9</accession>
<dbReference type="EMBL" id="CP000771">
    <property type="protein sequence ID" value="ABS60832.1"/>
    <property type="molecule type" value="Genomic_DNA"/>
</dbReference>
<dbReference type="SUPFAM" id="SSF143631">
    <property type="entry name" value="ApbE-like"/>
    <property type="match status" value="1"/>
</dbReference>
<evidence type="ECO:0000256" key="9">
    <source>
        <dbReference type="ARBA" id="ARBA00048540"/>
    </source>
</evidence>
<evidence type="ECO:0000256" key="3">
    <source>
        <dbReference type="ARBA" id="ARBA00022630"/>
    </source>
</evidence>
<dbReference type="Gene3D" id="3.10.520.10">
    <property type="entry name" value="ApbE-like domains"/>
    <property type="match status" value="1"/>
</dbReference>
<keyword evidence="5 10" id="KW-0479">Metal-binding</keyword>
<proteinExistence type="inferred from homology"/>
<organism evidence="13 14">
    <name type="scientific">Fervidobacterium nodosum (strain ATCC 35602 / DSM 5306 / Rt17-B1)</name>
    <dbReference type="NCBI Taxonomy" id="381764"/>
    <lineage>
        <taxon>Bacteria</taxon>
        <taxon>Thermotogati</taxon>
        <taxon>Thermotogota</taxon>
        <taxon>Thermotogae</taxon>
        <taxon>Thermotogales</taxon>
        <taxon>Fervidobacteriaceae</taxon>
        <taxon>Fervidobacterium</taxon>
    </lineage>
</organism>
<dbReference type="STRING" id="381764.Fnod_0982"/>